<feature type="domain" description="AB hydrolase-1" evidence="1">
    <location>
        <begin position="83"/>
        <end position="193"/>
    </location>
</feature>
<dbReference type="SUPFAM" id="SSF53474">
    <property type="entry name" value="alpha/beta-Hydrolases"/>
    <property type="match status" value="1"/>
</dbReference>
<accession>A0AAP2G339</accession>
<name>A0AAP2G339_9BACT</name>
<dbReference type="GO" id="GO:0016787">
    <property type="term" value="F:hydrolase activity"/>
    <property type="evidence" value="ECO:0007669"/>
    <property type="project" value="UniProtKB-KW"/>
</dbReference>
<dbReference type="Gene3D" id="3.40.50.1820">
    <property type="entry name" value="alpha/beta hydrolase"/>
    <property type="match status" value="1"/>
</dbReference>
<proteinExistence type="predicted"/>
<gene>
    <name evidence="2" type="ORF">KI659_03330</name>
</gene>
<sequence>MLRKILIVLLVLAVIMAIGYVSGPRQRISPLTGDYPEVPIDPLELEAYLQLREDTVKGLKEDNEAKIIWADSSTKHKTEYAFVYIHGFGASEKEGHPLHRELAQYFGANLFLTRLPEHGIDRNDAFRHLSAQQLADAAREAYSIGKAIGDKVVVIGTSMGGALTLMLGSEQEDIEALVLLSPAIRDFEGRLELLFQPWMTNLLASAITNEEGVQIIERSGDKAQYWSEQYHVNAYTSLAVLLKSKMNTDTFEQIKQPVFMGYYYKDDENQDLVVSVPAMLDMFEELGTDEKLKVKMAFPETNDHVIGSAITSEDWQSVLEACKEFLSQRVGIPVPIEEVEYAK</sequence>
<keyword evidence="2" id="KW-0378">Hydrolase</keyword>
<evidence type="ECO:0000313" key="2">
    <source>
        <dbReference type="EMBL" id="MBS9523040.1"/>
    </source>
</evidence>
<dbReference type="InterPro" id="IPR000073">
    <property type="entry name" value="AB_hydrolase_1"/>
</dbReference>
<dbReference type="AlphaFoldDB" id="A0AAP2G339"/>
<dbReference type="RefSeq" id="WP_213943907.1">
    <property type="nucleotide sequence ID" value="NZ_JAHCMY010000001.1"/>
</dbReference>
<evidence type="ECO:0000313" key="3">
    <source>
        <dbReference type="Proteomes" id="UP001319104"/>
    </source>
</evidence>
<dbReference type="InterPro" id="IPR029058">
    <property type="entry name" value="AB_hydrolase_fold"/>
</dbReference>
<dbReference type="Pfam" id="PF12697">
    <property type="entry name" value="Abhydrolase_6"/>
    <property type="match status" value="1"/>
</dbReference>
<organism evidence="2 3">
    <name type="scientific">Litoribacter ruber</name>
    <dbReference type="NCBI Taxonomy" id="702568"/>
    <lineage>
        <taxon>Bacteria</taxon>
        <taxon>Pseudomonadati</taxon>
        <taxon>Bacteroidota</taxon>
        <taxon>Cytophagia</taxon>
        <taxon>Cytophagales</taxon>
        <taxon>Cyclobacteriaceae</taxon>
        <taxon>Litoribacter</taxon>
    </lineage>
</organism>
<dbReference type="Proteomes" id="UP001319104">
    <property type="component" value="Unassembled WGS sequence"/>
</dbReference>
<evidence type="ECO:0000259" key="1">
    <source>
        <dbReference type="Pfam" id="PF12697"/>
    </source>
</evidence>
<protein>
    <submittedName>
        <fullName evidence="2">Alpha/beta fold hydrolase</fullName>
    </submittedName>
</protein>
<dbReference type="EMBL" id="JAHCMY010000001">
    <property type="protein sequence ID" value="MBS9523040.1"/>
    <property type="molecule type" value="Genomic_DNA"/>
</dbReference>
<comment type="caution">
    <text evidence="2">The sequence shown here is derived from an EMBL/GenBank/DDBJ whole genome shotgun (WGS) entry which is preliminary data.</text>
</comment>
<reference evidence="2 3" key="1">
    <citation type="submission" date="2021-05" db="EMBL/GenBank/DDBJ databases">
        <authorList>
            <person name="Zhang Z.D."/>
            <person name="Osman G."/>
        </authorList>
    </citation>
    <scope>NUCLEOTIDE SEQUENCE [LARGE SCALE GENOMIC DNA]</scope>
    <source>
        <strain evidence="2 3">KCTC 32217</strain>
    </source>
</reference>
<keyword evidence="3" id="KW-1185">Reference proteome</keyword>